<dbReference type="Pfam" id="PF05673">
    <property type="entry name" value="DUF815"/>
    <property type="match status" value="1"/>
</dbReference>
<reference evidence="2" key="1">
    <citation type="submission" date="2021-01" db="EMBL/GenBank/DDBJ databases">
        <title>Genome public.</title>
        <authorList>
            <person name="Liu C."/>
            <person name="Sun Q."/>
        </authorList>
    </citation>
    <scope>NUCLEOTIDE SEQUENCE</scope>
    <source>
        <strain evidence="2">YIM B02565</strain>
    </source>
</reference>
<evidence type="ECO:0000313" key="3">
    <source>
        <dbReference type="Proteomes" id="UP000623681"/>
    </source>
</evidence>
<dbReference type="InterPro" id="IPR008533">
    <property type="entry name" value="DUF815"/>
</dbReference>
<dbReference type="SMART" id="SM00382">
    <property type="entry name" value="AAA"/>
    <property type="match status" value="1"/>
</dbReference>
<feature type="domain" description="AAA+ ATPase" evidence="1">
    <location>
        <begin position="224"/>
        <end position="341"/>
    </location>
</feature>
<protein>
    <submittedName>
        <fullName evidence="2">ATP-binding protein</fullName>
    </submittedName>
</protein>
<evidence type="ECO:0000313" key="2">
    <source>
        <dbReference type="EMBL" id="MBL4930752.1"/>
    </source>
</evidence>
<dbReference type="AlphaFoldDB" id="A0A937FED2"/>
<dbReference type="SUPFAM" id="SSF52540">
    <property type="entry name" value="P-loop containing nucleoside triphosphate hydrolases"/>
    <property type="match status" value="1"/>
</dbReference>
<dbReference type="Proteomes" id="UP000623681">
    <property type="component" value="Unassembled WGS sequence"/>
</dbReference>
<organism evidence="2 3">
    <name type="scientific">Clostridium paridis</name>
    <dbReference type="NCBI Taxonomy" id="2803863"/>
    <lineage>
        <taxon>Bacteria</taxon>
        <taxon>Bacillati</taxon>
        <taxon>Bacillota</taxon>
        <taxon>Clostridia</taxon>
        <taxon>Eubacteriales</taxon>
        <taxon>Clostridiaceae</taxon>
        <taxon>Clostridium</taxon>
    </lineage>
</organism>
<proteinExistence type="predicted"/>
<keyword evidence="2" id="KW-0067">ATP-binding</keyword>
<name>A0A937FED2_9CLOT</name>
<comment type="caution">
    <text evidence="2">The sequence shown here is derived from an EMBL/GenBank/DDBJ whole genome shotgun (WGS) entry which is preliminary data.</text>
</comment>
<dbReference type="EMBL" id="JAESWA010000015">
    <property type="protein sequence ID" value="MBL4930752.1"/>
    <property type="molecule type" value="Genomic_DNA"/>
</dbReference>
<accession>A0A937FED2</accession>
<dbReference type="PANTHER" id="PTHR42935">
    <property type="entry name" value="SLR0930 PROTEIN"/>
    <property type="match status" value="1"/>
</dbReference>
<sequence>MYKDYRKLFESLSIYRGLLEDSVVKKLFKLVCSYKRENIDFVDCISMYNDFYYELMEKNHGKSLKEYIVTSILFSENTFSRIAQKTDYTNLDRHILEATAKDLNILGKISEFSYLDVKEIFSEEKYEYSCWDRDSCDKGDVTYKEIIKKFFEGNNWGSLVKDVANFHRENGVGVFGKFKGFVWEDNELQGVVSLDPVRLDNLIKYTRERKIVVDNTIAFIKGLPANNILLYGSRGTGKSSTVKALLNEYYNSGLRIIEIPKPYLHTFPKLIKKLKELPQKFILFIDDLAFEDSEETYTALKAILEGGLESKPKNVIIYATSNRRHLIKEKFSDRAGMTHGGDEEIHAIDSMEEKLSLADRFGITVTFIAPNQKEYLEIVEEMAEERKISIPKDELHRKAVQWEMSYNGRSPRTAKQFVDWLEGEIVDK</sequence>
<dbReference type="RefSeq" id="WP_202766133.1">
    <property type="nucleotide sequence ID" value="NZ_JAESWA010000015.1"/>
</dbReference>
<gene>
    <name evidence="2" type="ORF">JK634_02960</name>
</gene>
<keyword evidence="3" id="KW-1185">Reference proteome</keyword>
<dbReference type="InterPro" id="IPR003593">
    <property type="entry name" value="AAA+_ATPase"/>
</dbReference>
<dbReference type="InterPro" id="IPR027417">
    <property type="entry name" value="P-loop_NTPase"/>
</dbReference>
<keyword evidence="2" id="KW-0547">Nucleotide-binding</keyword>
<dbReference type="Gene3D" id="3.40.50.300">
    <property type="entry name" value="P-loop containing nucleotide triphosphate hydrolases"/>
    <property type="match status" value="1"/>
</dbReference>
<dbReference type="PANTHER" id="PTHR42935:SF1">
    <property type="entry name" value="SLR0930 PROTEIN"/>
    <property type="match status" value="1"/>
</dbReference>
<dbReference type="GO" id="GO:0005524">
    <property type="term" value="F:ATP binding"/>
    <property type="evidence" value="ECO:0007669"/>
    <property type="project" value="UniProtKB-KW"/>
</dbReference>
<dbReference type="CDD" id="cd00009">
    <property type="entry name" value="AAA"/>
    <property type="match status" value="1"/>
</dbReference>
<evidence type="ECO:0000259" key="1">
    <source>
        <dbReference type="SMART" id="SM00382"/>
    </source>
</evidence>